<organism evidence="1">
    <name type="scientific">freshwater metagenome</name>
    <dbReference type="NCBI Taxonomy" id="449393"/>
    <lineage>
        <taxon>unclassified sequences</taxon>
        <taxon>metagenomes</taxon>
        <taxon>ecological metagenomes</taxon>
    </lineage>
</organism>
<proteinExistence type="predicted"/>
<gene>
    <name evidence="1" type="ORF">UFOPK1358_01120</name>
</gene>
<name>A0A6J6BX35_9ZZZZ</name>
<dbReference type="AlphaFoldDB" id="A0A6J6BX35"/>
<evidence type="ECO:0000313" key="1">
    <source>
        <dbReference type="EMBL" id="CAB4542813.1"/>
    </source>
</evidence>
<reference evidence="1" key="1">
    <citation type="submission" date="2020-05" db="EMBL/GenBank/DDBJ databases">
        <authorList>
            <person name="Chiriac C."/>
            <person name="Salcher M."/>
            <person name="Ghai R."/>
            <person name="Kavagutti S V."/>
        </authorList>
    </citation>
    <scope>NUCLEOTIDE SEQUENCE</scope>
</reference>
<sequence>MRVSEPRVSLDRDQAALSCSVAFGSDERTWRVGVPKELIRFVAPAVDPFLPLATLLASYLGEDLQVDQTLSPTQIEGLTSAAALFAQWWDWSIPNLSGLQNAAVPPSENATGFNPSAVTGPRGDNAGLLFTRGIDSTASLVAALDGSSAPVTHLLGIDGIEPNHSPRVAAEVWADTQAVADLVSLPLIRLTTNLREEADRLLPWGQTHGAVLVGTALVLSPLLATLSISQTVDNSHAGPHGSTSRLDPMWSTDSTRVKAVHSEMDRVHKAALVATRPALAAAIKVCWEGDTRKNCGRCLKCLHTMTCFELLGASELVESAFHKPFSSEAIRQLAGPGPATSLQQVIDAIDEDHAVLREAWEDYLSRVENGQRRGLAGLNPSARFAAAGGSLSPEGLVGWGLHCQQIPLSLDERHRLCAMSTKAQAPIDWCLADRKDAGSVELAAELTDHWTTGAVLIVDAEISGAPPGAVSRLLSASKVRCWLSDSPHLDGIRLIEAIEHGCVPIQFMDEQHLRSLCAELPQWASPLVRSMQQVELGLPNEAELQLIFQAAVQLAVLGSPPVMAAS</sequence>
<protein>
    <submittedName>
        <fullName evidence="1">Unannotated protein</fullName>
    </submittedName>
</protein>
<accession>A0A6J6BX35</accession>
<dbReference type="EMBL" id="CAEZSF010000105">
    <property type="protein sequence ID" value="CAB4542813.1"/>
    <property type="molecule type" value="Genomic_DNA"/>
</dbReference>